<evidence type="ECO:0000256" key="1">
    <source>
        <dbReference type="SAM" id="Phobius"/>
    </source>
</evidence>
<evidence type="ECO:0000313" key="2">
    <source>
        <dbReference type="EMBL" id="ETW46978.1"/>
    </source>
</evidence>
<dbReference type="AlphaFoldDB" id="A0A024WJ31"/>
<accession>A0A024WJ31</accession>
<dbReference type="EMBL" id="KI925617">
    <property type="protein sequence ID" value="ETW46978.1"/>
    <property type="molecule type" value="Genomic_DNA"/>
</dbReference>
<proteinExistence type="predicted"/>
<name>A0A024WJ31_PLAFA</name>
<feature type="transmembrane region" description="Helical" evidence="1">
    <location>
        <begin position="25"/>
        <end position="42"/>
    </location>
</feature>
<keyword evidence="1" id="KW-1133">Transmembrane helix</keyword>
<evidence type="ECO:0000313" key="3">
    <source>
        <dbReference type="Proteomes" id="UP000030699"/>
    </source>
</evidence>
<sequence>MISSYYKFIKKKKNKKNKKKKKKKLVIIPNIFLNFSILRYISKCIEFYIISLKNRIKKTIFCNKYYSIKVSVNF</sequence>
<organism evidence="2 3">
    <name type="scientific">Plasmodium falciparum MaliPS096_E11</name>
    <dbReference type="NCBI Taxonomy" id="1036727"/>
    <lineage>
        <taxon>Eukaryota</taxon>
        <taxon>Sar</taxon>
        <taxon>Alveolata</taxon>
        <taxon>Apicomplexa</taxon>
        <taxon>Aconoidasida</taxon>
        <taxon>Haemosporida</taxon>
        <taxon>Plasmodiidae</taxon>
        <taxon>Plasmodium</taxon>
        <taxon>Plasmodium (Laverania)</taxon>
    </lineage>
</organism>
<keyword evidence="1" id="KW-0472">Membrane</keyword>
<protein>
    <submittedName>
        <fullName evidence="2">Uncharacterized protein</fullName>
    </submittedName>
</protein>
<reference evidence="2 3" key="2">
    <citation type="submission" date="2013-02" db="EMBL/GenBank/DDBJ databases">
        <title>The Genome Sequence of Plasmodium falciparum MaliPS096_E11.</title>
        <authorList>
            <consortium name="The Broad Institute Genome Sequencing Platform"/>
            <consortium name="The Broad Institute Genome Sequencing Center for Infectious Disease"/>
            <person name="Neafsey D."/>
            <person name="Cheeseman I."/>
            <person name="Volkman S."/>
            <person name="Adams J."/>
            <person name="Walker B."/>
            <person name="Young S.K."/>
            <person name="Zeng Q."/>
            <person name="Gargeya S."/>
            <person name="Fitzgerald M."/>
            <person name="Haas B."/>
            <person name="Abouelleil A."/>
            <person name="Alvarado L."/>
            <person name="Arachchi H.M."/>
            <person name="Berlin A.M."/>
            <person name="Chapman S.B."/>
            <person name="Dewar J."/>
            <person name="Goldberg J."/>
            <person name="Griggs A."/>
            <person name="Gujja S."/>
            <person name="Hansen M."/>
            <person name="Howarth C."/>
            <person name="Imamovic A."/>
            <person name="Larimer J."/>
            <person name="McCowan C."/>
            <person name="Murphy C."/>
            <person name="Neiman D."/>
            <person name="Pearson M."/>
            <person name="Priest M."/>
            <person name="Roberts A."/>
            <person name="Saif S."/>
            <person name="Shea T."/>
            <person name="Sisk P."/>
            <person name="Sykes S."/>
            <person name="Wortman J."/>
            <person name="Nusbaum C."/>
            <person name="Birren B."/>
        </authorList>
    </citation>
    <scope>NUCLEOTIDE SEQUENCE [LARGE SCALE GENOMIC DNA]</scope>
    <source>
        <strain evidence="2 3">MaliPS096_E11</strain>
    </source>
</reference>
<reference evidence="2 3" key="1">
    <citation type="submission" date="2013-02" db="EMBL/GenBank/DDBJ databases">
        <title>The Genome Annotation of Plasmodium falciparum MaliPS096_E11.</title>
        <authorList>
            <consortium name="The Broad Institute Genome Sequencing Platform"/>
            <consortium name="The Broad Institute Genome Sequencing Center for Infectious Disease"/>
            <person name="Neafsey D."/>
            <person name="Hoffman S."/>
            <person name="Volkman S."/>
            <person name="Rosenthal P."/>
            <person name="Walker B."/>
            <person name="Young S.K."/>
            <person name="Zeng Q."/>
            <person name="Gargeya S."/>
            <person name="Fitzgerald M."/>
            <person name="Haas B."/>
            <person name="Abouelleil A."/>
            <person name="Allen A.W."/>
            <person name="Alvarado L."/>
            <person name="Arachchi H.M."/>
            <person name="Berlin A.M."/>
            <person name="Chapman S.B."/>
            <person name="Gainer-Dewar J."/>
            <person name="Goldberg J."/>
            <person name="Griggs A."/>
            <person name="Gujja S."/>
            <person name="Hansen M."/>
            <person name="Howarth C."/>
            <person name="Imamovic A."/>
            <person name="Ireland A."/>
            <person name="Larimer J."/>
            <person name="McCowan C."/>
            <person name="Murphy C."/>
            <person name="Pearson M."/>
            <person name="Poon T.W."/>
            <person name="Priest M."/>
            <person name="Roberts A."/>
            <person name="Saif S."/>
            <person name="Shea T."/>
            <person name="Sisk P."/>
            <person name="Sykes S."/>
            <person name="Wortman J."/>
            <person name="Nusbaum C."/>
            <person name="Birren B."/>
        </authorList>
    </citation>
    <scope>NUCLEOTIDE SEQUENCE [LARGE SCALE GENOMIC DNA]</scope>
    <source>
        <strain evidence="2 3">MaliPS096_E11</strain>
    </source>
</reference>
<dbReference type="Proteomes" id="UP000030699">
    <property type="component" value="Unassembled WGS sequence"/>
</dbReference>
<keyword evidence="1" id="KW-0812">Transmembrane</keyword>
<gene>
    <name evidence="2" type="ORF">PFMALIP_04967</name>
</gene>